<gene>
    <name evidence="1" type="ordered locus">Bcell_0749</name>
</gene>
<keyword evidence="2" id="KW-1185">Reference proteome</keyword>
<evidence type="ECO:0000313" key="1">
    <source>
        <dbReference type="EMBL" id="ADU29030.1"/>
    </source>
</evidence>
<reference evidence="1" key="1">
    <citation type="submission" date="2010-12" db="EMBL/GenBank/DDBJ databases">
        <title>Complete sequence of Bacillus cellulosilyticus DSM 2522.</title>
        <authorList>
            <consortium name="US DOE Joint Genome Institute"/>
            <person name="Lucas S."/>
            <person name="Copeland A."/>
            <person name="Lapidus A."/>
            <person name="Cheng J.-F."/>
            <person name="Bruce D."/>
            <person name="Goodwin L."/>
            <person name="Pitluck S."/>
            <person name="Chertkov O."/>
            <person name="Detter J.C."/>
            <person name="Han C."/>
            <person name="Tapia R."/>
            <person name="Land M."/>
            <person name="Hauser L."/>
            <person name="Jeffries C."/>
            <person name="Kyrpides N."/>
            <person name="Ivanova N."/>
            <person name="Mikhailova N."/>
            <person name="Brumm P."/>
            <person name="Mead D."/>
            <person name="Woyke T."/>
        </authorList>
    </citation>
    <scope>NUCLEOTIDE SEQUENCE [LARGE SCALE GENOMIC DNA]</scope>
    <source>
        <strain evidence="1">DSM 2522</strain>
    </source>
</reference>
<dbReference type="EMBL" id="CP002394">
    <property type="protein sequence ID" value="ADU29030.1"/>
    <property type="molecule type" value="Genomic_DNA"/>
</dbReference>
<dbReference type="STRING" id="649639.Bcell_0749"/>
<dbReference type="HOGENOM" id="CLU_2840511_0_0_9"/>
<dbReference type="KEGG" id="bco:Bcell_0749"/>
<sequence length="65" mass="7379">MTQKVKLRPFESSFNVRSRNLLKPIISRFLIAGARRVASLPEMILALGTATLFKLTPLYINAFRT</sequence>
<proteinExistence type="predicted"/>
<accession>E6U026</accession>
<name>E6U026_EVAC2</name>
<evidence type="ECO:0000313" key="2">
    <source>
        <dbReference type="Proteomes" id="UP000001401"/>
    </source>
</evidence>
<dbReference type="Proteomes" id="UP000001401">
    <property type="component" value="Chromosome"/>
</dbReference>
<dbReference type="AlphaFoldDB" id="E6U026"/>
<organism evidence="1 2">
    <name type="scientific">Evansella cellulosilytica (strain ATCC 21833 / DSM 2522 / FERM P-1141 / JCM 9156 / N-4)</name>
    <name type="common">Bacillus cellulosilyticus</name>
    <dbReference type="NCBI Taxonomy" id="649639"/>
    <lineage>
        <taxon>Bacteria</taxon>
        <taxon>Bacillati</taxon>
        <taxon>Bacillota</taxon>
        <taxon>Bacilli</taxon>
        <taxon>Bacillales</taxon>
        <taxon>Bacillaceae</taxon>
        <taxon>Evansella</taxon>
    </lineage>
</organism>
<protein>
    <submittedName>
        <fullName evidence="1">Uncharacterized protein</fullName>
    </submittedName>
</protein>